<dbReference type="STRING" id="1804984.AYM40_09615"/>
<dbReference type="Proteomes" id="UP000076852">
    <property type="component" value="Chromosome 1"/>
</dbReference>
<evidence type="ECO:0000313" key="2">
    <source>
        <dbReference type="EMBL" id="ANB72594.1"/>
    </source>
</evidence>
<dbReference type="RefSeq" id="WP_063496020.1">
    <property type="nucleotide sequence ID" value="NZ_CP014578.1"/>
</dbReference>
<evidence type="ECO:0000313" key="3">
    <source>
        <dbReference type="Proteomes" id="UP000076852"/>
    </source>
</evidence>
<dbReference type="KEGG" id="buz:AYM40_09615"/>
<accession>A0A160FK42</accession>
<gene>
    <name evidence="2" type="ORF">AYM40_09615</name>
</gene>
<dbReference type="AlphaFoldDB" id="A0A160FK42"/>
<dbReference type="PANTHER" id="PTHR33840:SF1">
    <property type="entry name" value="TLE1 PHOSPHOLIPASE DOMAIN-CONTAINING PROTEIN"/>
    <property type="match status" value="1"/>
</dbReference>
<sequence>MTVRQAGAPIADQEFKLAARQGGDKLIGELFRPDNKDGPHSFKDAKCRLYPKLSFFFDGTNNNLERDTPLNRLSNVAKLYRTAVDDRQKRGASPTYIPGVGTPFKIRKIMGYTDTLEDDQGGMLGLGLGAGGDMRIKFALAEFSQILEREWSPPSWKYMQFISLAIFGFSRGATEARAFVRKLIETRCERTDGGLRWKAPDGERVPLRIRFMGLFDTVASVGGPALHLDWGAELAIPPEVERCVHYVAAHEVRQAFPLDSVRVDRAYPANCEEVVYPGVHSDVGGGYAPDEQGRSNRLSRIPLRHMLAEALRAGVPLRLPEQLTLDFREDYTLPDDDPVVSLYRGYMAALPAASGSDVESLIQAHRRLNFQWRSMMTRQSTDTRVLGQLYGKVSRTACASVPPATDSDHPACSPNRWVYDVPPRPEEQARQLLAEQRRLVQRVAFLRNPVDPRAGSRDWPPPAPRPRSAYEEQILAAWDEQNAVPSAVDGLLAEYVHDSVAHFTSWPCALYDPRGIYCDQSSYLADNRGIRQPGGAAAA</sequence>
<dbReference type="InterPro" id="IPR018712">
    <property type="entry name" value="Tle1-like_cat"/>
</dbReference>
<dbReference type="PANTHER" id="PTHR33840">
    <property type="match status" value="1"/>
</dbReference>
<feature type="domain" description="T6SS Phospholipase effector Tle1-like catalytic" evidence="1">
    <location>
        <begin position="204"/>
        <end position="309"/>
    </location>
</feature>
<reference evidence="2 3" key="1">
    <citation type="journal article" date="2016" name="Gene">
        <title>PacBio SMRT assembly of a complex multi-replicon genome reveals chlorocatechol degradative operon in a region of genome plasticity.</title>
        <authorList>
            <person name="Ricker N."/>
            <person name="Shen S.Y."/>
            <person name="Goordial J."/>
            <person name="Jin S."/>
            <person name="Fulthorpe R.R."/>
        </authorList>
    </citation>
    <scope>NUCLEOTIDE SEQUENCE [LARGE SCALE GENOMIC DNA]</scope>
    <source>
        <strain evidence="2 3">OLGA172</strain>
    </source>
</reference>
<name>A0A160FK42_9BURK</name>
<feature type="domain" description="T6SS Phospholipase effector Tle1-like catalytic" evidence="1">
    <location>
        <begin position="55"/>
        <end position="180"/>
    </location>
</feature>
<protein>
    <recommendedName>
        <fullName evidence="1">T6SS Phospholipase effector Tle1-like catalytic domain-containing protein</fullName>
    </recommendedName>
</protein>
<organism evidence="2 3">
    <name type="scientific">Paraburkholderia phytofirmans OLGA172</name>
    <dbReference type="NCBI Taxonomy" id="1417228"/>
    <lineage>
        <taxon>Bacteria</taxon>
        <taxon>Pseudomonadati</taxon>
        <taxon>Pseudomonadota</taxon>
        <taxon>Betaproteobacteria</taxon>
        <taxon>Burkholderiales</taxon>
        <taxon>Burkholderiaceae</taxon>
        <taxon>Paraburkholderia</taxon>
    </lineage>
</organism>
<dbReference type="Pfam" id="PF09994">
    <property type="entry name" value="T6SS_Tle1-like_cat"/>
    <property type="match status" value="2"/>
</dbReference>
<dbReference type="EMBL" id="CP014578">
    <property type="protein sequence ID" value="ANB72594.1"/>
    <property type="molecule type" value="Genomic_DNA"/>
</dbReference>
<keyword evidence="3" id="KW-1185">Reference proteome</keyword>
<evidence type="ECO:0000259" key="1">
    <source>
        <dbReference type="Pfam" id="PF09994"/>
    </source>
</evidence>
<dbReference type="OrthoDB" id="4378831at2"/>
<proteinExistence type="predicted"/>